<evidence type="ECO:0000256" key="3">
    <source>
        <dbReference type="ARBA" id="ARBA00022989"/>
    </source>
</evidence>
<evidence type="ECO:0000256" key="2">
    <source>
        <dbReference type="ARBA" id="ARBA00022692"/>
    </source>
</evidence>
<dbReference type="PANTHER" id="PTHR12763">
    <property type="match status" value="1"/>
</dbReference>
<gene>
    <name evidence="9" type="ORF">GCM10008090_12580</name>
</gene>
<dbReference type="CDD" id="cd06257">
    <property type="entry name" value="DnaJ"/>
    <property type="match status" value="1"/>
</dbReference>
<evidence type="ECO:0000313" key="10">
    <source>
        <dbReference type="Proteomes" id="UP000614811"/>
    </source>
</evidence>
<name>A0A918VKC6_9GAMM</name>
<keyword evidence="2 7" id="KW-0812">Transmembrane</keyword>
<dbReference type="InterPro" id="IPR036869">
    <property type="entry name" value="J_dom_sf"/>
</dbReference>
<keyword evidence="5" id="KW-0143">Chaperone</keyword>
<dbReference type="AlphaFoldDB" id="A0A918VKC6"/>
<dbReference type="EMBL" id="BMXA01000002">
    <property type="protein sequence ID" value="GHA04657.1"/>
    <property type="molecule type" value="Genomic_DNA"/>
</dbReference>
<dbReference type="Proteomes" id="UP000614811">
    <property type="component" value="Unassembled WGS sequence"/>
</dbReference>
<keyword evidence="3 7" id="KW-1133">Transmembrane helix</keyword>
<feature type="transmembrane region" description="Helical" evidence="7">
    <location>
        <begin position="35"/>
        <end position="55"/>
    </location>
</feature>
<evidence type="ECO:0000256" key="1">
    <source>
        <dbReference type="ARBA" id="ARBA00004167"/>
    </source>
</evidence>
<evidence type="ECO:0000256" key="4">
    <source>
        <dbReference type="ARBA" id="ARBA00023136"/>
    </source>
</evidence>
<dbReference type="SMART" id="SM00271">
    <property type="entry name" value="DnaJ"/>
    <property type="match status" value="1"/>
</dbReference>
<dbReference type="Gene3D" id="1.10.287.110">
    <property type="entry name" value="DnaJ domain"/>
    <property type="match status" value="1"/>
</dbReference>
<evidence type="ECO:0000313" key="9">
    <source>
        <dbReference type="EMBL" id="GHA04657.1"/>
    </source>
</evidence>
<dbReference type="Pfam" id="PF00226">
    <property type="entry name" value="DnaJ"/>
    <property type="match status" value="1"/>
</dbReference>
<sequence length="134" mass="14238">MPTDARRPLYKKWAVYGSLGVVLALVVAGRAHWVLGIMAGLLAIAARAIQFAPYVPIFKRFMVGADATDSDGPNSVSTSMTRSQAAEILGVDENAPVAEVKAAHKSLMQKMHPDRGGSPALAKQINRAKDVLLG</sequence>
<keyword evidence="10" id="KW-1185">Reference proteome</keyword>
<proteinExistence type="inferred from homology"/>
<evidence type="ECO:0000256" key="5">
    <source>
        <dbReference type="ARBA" id="ARBA00023186"/>
    </source>
</evidence>
<comment type="caution">
    <text evidence="9">The sequence shown here is derived from an EMBL/GenBank/DDBJ whole genome shotgun (WGS) entry which is preliminary data.</text>
</comment>
<feature type="transmembrane region" description="Helical" evidence="7">
    <location>
        <begin position="12"/>
        <end position="29"/>
    </location>
</feature>
<keyword evidence="4 7" id="KW-0472">Membrane</keyword>
<evidence type="ECO:0000259" key="8">
    <source>
        <dbReference type="PROSITE" id="PS50076"/>
    </source>
</evidence>
<organism evidence="9 10">
    <name type="scientific">Arenicella chitinivorans</name>
    <dbReference type="NCBI Taxonomy" id="1329800"/>
    <lineage>
        <taxon>Bacteria</taxon>
        <taxon>Pseudomonadati</taxon>
        <taxon>Pseudomonadota</taxon>
        <taxon>Gammaproteobacteria</taxon>
        <taxon>Arenicellales</taxon>
        <taxon>Arenicellaceae</taxon>
        <taxon>Arenicella</taxon>
    </lineage>
</organism>
<evidence type="ECO:0000256" key="7">
    <source>
        <dbReference type="SAM" id="Phobius"/>
    </source>
</evidence>
<comment type="similarity">
    <text evidence="6">Belongs to the TIM14 family.</text>
</comment>
<accession>A0A918VKC6</accession>
<reference evidence="9" key="1">
    <citation type="journal article" date="2014" name="Int. J. Syst. Evol. Microbiol.">
        <title>Complete genome sequence of Corynebacterium casei LMG S-19264T (=DSM 44701T), isolated from a smear-ripened cheese.</title>
        <authorList>
            <consortium name="US DOE Joint Genome Institute (JGI-PGF)"/>
            <person name="Walter F."/>
            <person name="Albersmeier A."/>
            <person name="Kalinowski J."/>
            <person name="Ruckert C."/>
        </authorList>
    </citation>
    <scope>NUCLEOTIDE SEQUENCE</scope>
    <source>
        <strain evidence="9">KCTC 12711</strain>
    </source>
</reference>
<dbReference type="InterPro" id="IPR001623">
    <property type="entry name" value="DnaJ_domain"/>
</dbReference>
<protein>
    <submittedName>
        <fullName evidence="9">Molecular chaperone DnaJ</fullName>
    </submittedName>
</protein>
<reference evidence="9" key="2">
    <citation type="submission" date="2020-09" db="EMBL/GenBank/DDBJ databases">
        <authorList>
            <person name="Sun Q."/>
            <person name="Kim S."/>
        </authorList>
    </citation>
    <scope>NUCLEOTIDE SEQUENCE</scope>
    <source>
        <strain evidence="9">KCTC 12711</strain>
    </source>
</reference>
<dbReference type="GO" id="GO:0016020">
    <property type="term" value="C:membrane"/>
    <property type="evidence" value="ECO:0007669"/>
    <property type="project" value="UniProtKB-SubCell"/>
</dbReference>
<dbReference type="SUPFAM" id="SSF46565">
    <property type="entry name" value="Chaperone J-domain"/>
    <property type="match status" value="1"/>
</dbReference>
<feature type="domain" description="J" evidence="8">
    <location>
        <begin position="84"/>
        <end position="134"/>
    </location>
</feature>
<comment type="subcellular location">
    <subcellularLocation>
        <location evidence="1">Membrane</location>
        <topology evidence="1">Single-pass membrane protein</topology>
    </subcellularLocation>
</comment>
<dbReference type="PROSITE" id="PS50076">
    <property type="entry name" value="DNAJ_2"/>
    <property type="match status" value="1"/>
</dbReference>
<dbReference type="PANTHER" id="PTHR12763:SF28">
    <property type="entry name" value="GEO10507P1-RELATED"/>
    <property type="match status" value="1"/>
</dbReference>
<evidence type="ECO:0000256" key="6">
    <source>
        <dbReference type="ARBA" id="ARBA00038105"/>
    </source>
</evidence>